<dbReference type="NCBIfam" id="NF002537">
    <property type="entry name" value="PRK02090.1"/>
    <property type="match status" value="1"/>
</dbReference>
<dbReference type="EC" id="1.8.4.8" evidence="3"/>
<dbReference type="InterPro" id="IPR011800">
    <property type="entry name" value="PAPS_reductase_CysH"/>
</dbReference>
<dbReference type="GO" id="GO:0004604">
    <property type="term" value="F:phosphoadenylyl-sulfate reductase (thioredoxin) activity"/>
    <property type="evidence" value="ECO:0007669"/>
    <property type="project" value="UniProtKB-UniRule"/>
</dbReference>
<dbReference type="RefSeq" id="WP_127700238.1">
    <property type="nucleotide sequence ID" value="NZ_SACS01000018.1"/>
</dbReference>
<evidence type="ECO:0000313" key="6">
    <source>
        <dbReference type="Proteomes" id="UP000283077"/>
    </source>
</evidence>
<dbReference type="PANTHER" id="PTHR46509">
    <property type="entry name" value="PHOSPHOADENOSINE PHOSPHOSULFATE REDUCTASE"/>
    <property type="match status" value="1"/>
</dbReference>
<comment type="similarity">
    <text evidence="1 3">Belongs to the PAPS reductase family. CysH subfamily.</text>
</comment>
<dbReference type="Proteomes" id="UP000283077">
    <property type="component" value="Unassembled WGS sequence"/>
</dbReference>
<proteinExistence type="inferred from homology"/>
<comment type="caution">
    <text evidence="3">Lacks conserved residue(s) required for the propagation of feature annotation.</text>
</comment>
<evidence type="ECO:0000313" key="5">
    <source>
        <dbReference type="EMBL" id="RVU34441.1"/>
    </source>
</evidence>
<dbReference type="NCBIfam" id="TIGR02057">
    <property type="entry name" value="PAPS_reductase"/>
    <property type="match status" value="1"/>
</dbReference>
<evidence type="ECO:0000256" key="2">
    <source>
        <dbReference type="ARBA" id="ARBA00023002"/>
    </source>
</evidence>
<dbReference type="GO" id="GO:0005737">
    <property type="term" value="C:cytoplasm"/>
    <property type="evidence" value="ECO:0007669"/>
    <property type="project" value="UniProtKB-SubCell"/>
</dbReference>
<keyword evidence="2 3" id="KW-0560">Oxidoreductase</keyword>
<organism evidence="5 6">
    <name type="scientific">Rheinheimera riviphila</name>
    <dbReference type="NCBI Taxonomy" id="1834037"/>
    <lineage>
        <taxon>Bacteria</taxon>
        <taxon>Pseudomonadati</taxon>
        <taxon>Pseudomonadota</taxon>
        <taxon>Gammaproteobacteria</taxon>
        <taxon>Chromatiales</taxon>
        <taxon>Chromatiaceae</taxon>
        <taxon>Rheinheimera</taxon>
    </lineage>
</organism>
<comment type="function">
    <text evidence="3">Catalyzes the formation of sulfite from phosphoadenosine 5'-phosphosulfate (PAPS) using thioredoxin as an electron donor.</text>
</comment>
<keyword evidence="3" id="KW-0963">Cytoplasm</keyword>
<gene>
    <name evidence="3" type="primary">cysH</name>
    <name evidence="5" type="ORF">EOE67_15465</name>
</gene>
<comment type="caution">
    <text evidence="5">The sequence shown here is derived from an EMBL/GenBank/DDBJ whole genome shotgun (WGS) entry which is preliminary data.</text>
</comment>
<dbReference type="GO" id="GO:0019379">
    <property type="term" value="P:sulfate assimilation, phosphoadenylyl sulfate reduction by phosphoadenylyl-sulfate reductase (thioredoxin)"/>
    <property type="evidence" value="ECO:0007669"/>
    <property type="project" value="UniProtKB-UniRule"/>
</dbReference>
<comment type="catalytic activity">
    <reaction evidence="3">
        <text>[thioredoxin]-disulfide + sulfite + adenosine 3',5'-bisphosphate + 2 H(+) = [thioredoxin]-dithiol + 3'-phosphoadenylyl sulfate</text>
        <dbReference type="Rhea" id="RHEA:11724"/>
        <dbReference type="Rhea" id="RHEA-COMP:10698"/>
        <dbReference type="Rhea" id="RHEA-COMP:10700"/>
        <dbReference type="ChEBI" id="CHEBI:15378"/>
        <dbReference type="ChEBI" id="CHEBI:17359"/>
        <dbReference type="ChEBI" id="CHEBI:29950"/>
        <dbReference type="ChEBI" id="CHEBI:50058"/>
        <dbReference type="ChEBI" id="CHEBI:58339"/>
        <dbReference type="ChEBI" id="CHEBI:58343"/>
        <dbReference type="EC" id="1.8.4.8"/>
    </reaction>
</comment>
<dbReference type="Gene3D" id="3.40.50.620">
    <property type="entry name" value="HUPs"/>
    <property type="match status" value="1"/>
</dbReference>
<dbReference type="InterPro" id="IPR002500">
    <property type="entry name" value="PAPS_reduct_dom"/>
</dbReference>
<dbReference type="PIRSF" id="PIRSF000857">
    <property type="entry name" value="PAPS_reductase"/>
    <property type="match status" value="1"/>
</dbReference>
<name>A0A437QIT1_9GAMM</name>
<dbReference type="OrthoDB" id="9794018at2"/>
<dbReference type="GO" id="GO:0070814">
    <property type="term" value="P:hydrogen sulfide biosynthetic process"/>
    <property type="evidence" value="ECO:0007669"/>
    <property type="project" value="UniProtKB-UniRule"/>
</dbReference>
<keyword evidence="6" id="KW-1185">Reference proteome</keyword>
<feature type="domain" description="Phosphoadenosine phosphosulphate reductase" evidence="4">
    <location>
        <begin position="45"/>
        <end position="216"/>
    </location>
</feature>
<feature type="active site" description="Nucleophile; cysteine thiosulfonate intermediate" evidence="3">
    <location>
        <position position="235"/>
    </location>
</feature>
<protein>
    <recommendedName>
        <fullName evidence="3">Phosphoadenosine 5'-phosphosulfate reductase</fullName>
        <shortName evidence="3">PAPS reductase</shortName>
        <ecNumber evidence="3">1.8.4.8</ecNumber>
    </recommendedName>
    <alternativeName>
        <fullName evidence="3">3'-phosphoadenylylsulfate reductase</fullName>
    </alternativeName>
    <alternativeName>
        <fullName evidence="3">PAPS reductase, thioredoxin dependent</fullName>
    </alternativeName>
    <alternativeName>
        <fullName evidence="3">PAPS sulfotransferase</fullName>
    </alternativeName>
    <alternativeName>
        <fullName evidence="3">PAdoPS reductase</fullName>
    </alternativeName>
</protein>
<reference evidence="5 6" key="1">
    <citation type="submission" date="2019-01" db="EMBL/GenBank/DDBJ databases">
        <authorList>
            <person name="Chen W.-M."/>
        </authorList>
    </citation>
    <scope>NUCLEOTIDE SEQUENCE [LARGE SCALE GENOMIC DNA]</scope>
    <source>
        <strain evidence="5 6">KYPC3</strain>
    </source>
</reference>
<dbReference type="CDD" id="cd23945">
    <property type="entry name" value="PAPS_reductase"/>
    <property type="match status" value="1"/>
</dbReference>
<evidence type="ECO:0000256" key="1">
    <source>
        <dbReference type="ARBA" id="ARBA00009732"/>
    </source>
</evidence>
<dbReference type="HAMAP" id="MF_00063">
    <property type="entry name" value="CysH"/>
    <property type="match status" value="1"/>
</dbReference>
<evidence type="ECO:0000259" key="4">
    <source>
        <dbReference type="Pfam" id="PF01507"/>
    </source>
</evidence>
<accession>A0A437QIT1</accession>
<dbReference type="AlphaFoldDB" id="A0A437QIT1"/>
<sequence>MSYQQLLQLEPAAQQQALLELNQLLAPLTAQQRIEFALKELPGNHMLSSSFGIQAAVMLHLCTSVKADLPVVLTDTGYLFPETYRFIDELTARLQLNLKVYRSDLSPAWQEARFGQLWTSAEGLKQYNQLNKVEPMVRAQHELAVQSWFSGLRRSQSSTRADTPIVSVQRDVVKFCPIVEWSNKDIHYYLQNNNLPYHPLWEQGYVSVGDTHSSRPLEFGMTEEETRFNGMGRECGLHVAGDGI</sequence>
<dbReference type="InterPro" id="IPR004511">
    <property type="entry name" value="PAPS/APS_Rdtase"/>
</dbReference>
<dbReference type="PANTHER" id="PTHR46509:SF1">
    <property type="entry name" value="PHOSPHOADENOSINE PHOSPHOSULFATE REDUCTASE"/>
    <property type="match status" value="1"/>
</dbReference>
<dbReference type="EMBL" id="SACS01000018">
    <property type="protein sequence ID" value="RVU34441.1"/>
    <property type="molecule type" value="Genomic_DNA"/>
</dbReference>
<dbReference type="SUPFAM" id="SSF52402">
    <property type="entry name" value="Adenine nucleotide alpha hydrolases-like"/>
    <property type="match status" value="1"/>
</dbReference>
<comment type="subcellular location">
    <subcellularLocation>
        <location evidence="3">Cytoplasm</location>
    </subcellularLocation>
</comment>
<dbReference type="InterPro" id="IPR014729">
    <property type="entry name" value="Rossmann-like_a/b/a_fold"/>
</dbReference>
<dbReference type="UniPathway" id="UPA00140">
    <property type="reaction ID" value="UER00206"/>
</dbReference>
<dbReference type="Pfam" id="PF01507">
    <property type="entry name" value="PAPS_reduct"/>
    <property type="match status" value="1"/>
</dbReference>
<comment type="pathway">
    <text evidence="3">Sulfur metabolism; hydrogen sulfide biosynthesis; sulfite from sulfate: step 3/3.</text>
</comment>
<evidence type="ECO:0000256" key="3">
    <source>
        <dbReference type="HAMAP-Rule" id="MF_00063"/>
    </source>
</evidence>
<dbReference type="NCBIfam" id="TIGR00434">
    <property type="entry name" value="cysH"/>
    <property type="match status" value="1"/>
</dbReference>